<dbReference type="InterPro" id="IPR014044">
    <property type="entry name" value="CAP_dom"/>
</dbReference>
<reference evidence="4 5" key="1">
    <citation type="submission" date="2023-12" db="EMBL/GenBank/DDBJ databases">
        <title>Genome sequencing and assembly of bacterial species from a model synthetic community.</title>
        <authorList>
            <person name="Hogle S.L."/>
        </authorList>
    </citation>
    <scope>NUCLEOTIDE SEQUENCE [LARGE SCALE GENOMIC DNA]</scope>
    <source>
        <strain evidence="4 5">HAMBI_3031</strain>
    </source>
</reference>
<dbReference type="PROSITE" id="PS51257">
    <property type="entry name" value="PROKAR_LIPOPROTEIN"/>
    <property type="match status" value="1"/>
</dbReference>
<evidence type="ECO:0000256" key="1">
    <source>
        <dbReference type="SAM" id="MobiDB-lite"/>
    </source>
</evidence>
<dbReference type="Pfam" id="PF00188">
    <property type="entry name" value="CAP"/>
    <property type="match status" value="1"/>
</dbReference>
<feature type="chain" id="PRO_5047510703" evidence="2">
    <location>
        <begin position="23"/>
        <end position="162"/>
    </location>
</feature>
<dbReference type="Gene3D" id="3.40.33.10">
    <property type="entry name" value="CAP"/>
    <property type="match status" value="1"/>
</dbReference>
<dbReference type="PANTHER" id="PTHR31157">
    <property type="entry name" value="SCP DOMAIN-CONTAINING PROTEIN"/>
    <property type="match status" value="1"/>
</dbReference>
<evidence type="ECO:0000259" key="3">
    <source>
        <dbReference type="Pfam" id="PF00188"/>
    </source>
</evidence>
<keyword evidence="2" id="KW-0732">Signal</keyword>
<evidence type="ECO:0000313" key="5">
    <source>
        <dbReference type="Proteomes" id="UP001325680"/>
    </source>
</evidence>
<protein>
    <submittedName>
        <fullName evidence="4">CAP domain-containing protein</fullName>
    </submittedName>
</protein>
<accession>A0ABZ0W864</accession>
<organism evidence="4 5">
    <name type="scientific">Niabella yanshanensis</name>
    <dbReference type="NCBI Taxonomy" id="577386"/>
    <lineage>
        <taxon>Bacteria</taxon>
        <taxon>Pseudomonadati</taxon>
        <taxon>Bacteroidota</taxon>
        <taxon>Chitinophagia</taxon>
        <taxon>Chitinophagales</taxon>
        <taxon>Chitinophagaceae</taxon>
        <taxon>Niabella</taxon>
    </lineage>
</organism>
<dbReference type="RefSeq" id="WP_114792890.1">
    <property type="nucleotide sequence ID" value="NZ_CP139960.1"/>
</dbReference>
<proteinExistence type="predicted"/>
<keyword evidence="5" id="KW-1185">Reference proteome</keyword>
<evidence type="ECO:0000313" key="4">
    <source>
        <dbReference type="EMBL" id="WQD39144.1"/>
    </source>
</evidence>
<dbReference type="SUPFAM" id="SSF55797">
    <property type="entry name" value="PR-1-like"/>
    <property type="match status" value="1"/>
</dbReference>
<sequence length="162" mass="17714">MKFSTPILFVAILLTSLGCSTAQSTGGKSSSVNPRDLLQAVNRVRSKGCKCGGTTMPPVKPLKWNDRLESAAQSHSNYMSSRRKLSHTGNRNSNPGSRITAAGYKWNFYAENIAMGQQTVDDVMYSWLNSTGHCKNIMNRNATEMGAAKSGAYWTQVFANPQ</sequence>
<name>A0ABZ0W864_9BACT</name>
<feature type="domain" description="SCP" evidence="3">
    <location>
        <begin position="38"/>
        <end position="152"/>
    </location>
</feature>
<dbReference type="CDD" id="cd05379">
    <property type="entry name" value="CAP_bacterial"/>
    <property type="match status" value="1"/>
</dbReference>
<dbReference type="PANTHER" id="PTHR31157:SF1">
    <property type="entry name" value="SCP DOMAIN-CONTAINING PROTEIN"/>
    <property type="match status" value="1"/>
</dbReference>
<gene>
    <name evidence="4" type="ORF">U0035_03150</name>
</gene>
<feature type="region of interest" description="Disordered" evidence="1">
    <location>
        <begin position="73"/>
        <end position="96"/>
    </location>
</feature>
<evidence type="ECO:0000256" key="2">
    <source>
        <dbReference type="SAM" id="SignalP"/>
    </source>
</evidence>
<dbReference type="InterPro" id="IPR035940">
    <property type="entry name" value="CAP_sf"/>
</dbReference>
<feature type="compositionally biased region" description="Polar residues" evidence="1">
    <location>
        <begin position="87"/>
        <end position="96"/>
    </location>
</feature>
<dbReference type="EMBL" id="CP139960">
    <property type="protein sequence ID" value="WQD39144.1"/>
    <property type="molecule type" value="Genomic_DNA"/>
</dbReference>
<dbReference type="Proteomes" id="UP001325680">
    <property type="component" value="Chromosome"/>
</dbReference>
<feature type="signal peptide" evidence="2">
    <location>
        <begin position="1"/>
        <end position="22"/>
    </location>
</feature>